<keyword evidence="1" id="KW-0175">Coiled coil</keyword>
<feature type="compositionally biased region" description="Basic residues" evidence="2">
    <location>
        <begin position="236"/>
        <end position="248"/>
    </location>
</feature>
<proteinExistence type="predicted"/>
<feature type="compositionally biased region" description="Basic residues" evidence="2">
    <location>
        <begin position="289"/>
        <end position="299"/>
    </location>
</feature>
<feature type="domain" description="CBF1-interacting co-repressor CIR N-terminal" evidence="3">
    <location>
        <begin position="13"/>
        <end position="49"/>
    </location>
</feature>
<evidence type="ECO:0000259" key="3">
    <source>
        <dbReference type="SMART" id="SM01083"/>
    </source>
</evidence>
<dbReference type="GeneID" id="106176076"/>
<organism evidence="4 5">
    <name type="scientific">Lingula anatina</name>
    <name type="common">Brachiopod</name>
    <name type="synonym">Lingula unguis</name>
    <dbReference type="NCBI Taxonomy" id="7574"/>
    <lineage>
        <taxon>Eukaryota</taxon>
        <taxon>Metazoa</taxon>
        <taxon>Spiralia</taxon>
        <taxon>Lophotrochozoa</taxon>
        <taxon>Brachiopoda</taxon>
        <taxon>Linguliformea</taxon>
        <taxon>Lingulata</taxon>
        <taxon>Lingulida</taxon>
        <taxon>Linguloidea</taxon>
        <taxon>Lingulidae</taxon>
        <taxon>Lingula</taxon>
    </lineage>
</organism>
<protein>
    <submittedName>
        <fullName evidence="5">Corepressor interacting with RBPJ 1</fullName>
    </submittedName>
</protein>
<dbReference type="Proteomes" id="UP000085678">
    <property type="component" value="Unplaced"/>
</dbReference>
<reference evidence="5" key="1">
    <citation type="submission" date="2025-08" db="UniProtKB">
        <authorList>
            <consortium name="RefSeq"/>
        </authorList>
    </citation>
    <scope>IDENTIFICATION</scope>
    <source>
        <tissue evidence="5">Gonads</tissue>
    </source>
</reference>
<accession>A0A1S3JUH9</accession>
<dbReference type="PANTHER" id="PTHR13151:SF2">
    <property type="entry name" value="COREPRESSOR INTERACTING WITH RBPJ 1"/>
    <property type="match status" value="1"/>
</dbReference>
<evidence type="ECO:0000313" key="5">
    <source>
        <dbReference type="RefSeq" id="XP_013413751.1"/>
    </source>
</evidence>
<gene>
    <name evidence="5" type="primary">LOC106176076</name>
</gene>
<feature type="compositionally biased region" description="Basic and acidic residues" evidence="2">
    <location>
        <begin position="459"/>
        <end position="511"/>
    </location>
</feature>
<feature type="coiled-coil region" evidence="1">
    <location>
        <begin position="29"/>
        <end position="56"/>
    </location>
</feature>
<dbReference type="OrthoDB" id="6253837at2759"/>
<dbReference type="InterPro" id="IPR040014">
    <property type="entry name" value="CIR1"/>
</dbReference>
<feature type="compositionally biased region" description="Polar residues" evidence="2">
    <location>
        <begin position="428"/>
        <end position="438"/>
    </location>
</feature>
<dbReference type="STRING" id="7574.A0A1S3JUH9"/>
<evidence type="ECO:0000256" key="2">
    <source>
        <dbReference type="SAM" id="MobiDB-lite"/>
    </source>
</evidence>
<dbReference type="AlphaFoldDB" id="A0A1S3JUH9"/>
<dbReference type="Pfam" id="PF10197">
    <property type="entry name" value="Cir_N"/>
    <property type="match status" value="1"/>
</dbReference>
<name>A0A1S3JUH9_LINAN</name>
<feature type="region of interest" description="Disordered" evidence="2">
    <location>
        <begin position="150"/>
        <end position="511"/>
    </location>
</feature>
<dbReference type="GO" id="GO:0005634">
    <property type="term" value="C:nucleus"/>
    <property type="evidence" value="ECO:0007669"/>
    <property type="project" value="TreeGrafter"/>
</dbReference>
<sequence>MGKGYNNYMSKKFFHPATFENIKRVWMAQQKIDHAKAKEEERLAQYQREQDVYQNKALLGDEKAKIGLSFMYEPPPGANRAKEKEDDEPEYKFEWQRKFNAPRENYAKGDETIRDQPFGIEVRNVRCIKCKKWGHVNTDKICPLFGKNLTAEPPAPGSSVPDLAGDMEKDQGLKLKQNVLGKKVNPYDRNQQLVESDQEEEDPEVAFLKSLTPKQKKKLLKKLDKLQRQQSGEEKKKKKQSKKRKHSKRDSSEDSDSESEPDRKRKTSKKNQRSDIDDSEDEVREPKKGYGKNKYVRRRSPQERSRHQDRPDSRRDDRRRSPPDSRREKRDRNREDDGSSRRPREISPPHREERDRRDRSPRRRRTRSQSPQQRERVRSRSPHKTASRSREERQNRDVDRRPRGEDRNSEKRDRRESDRSRDRERSNHAQGHSKTRPQSPSSSSSSESSESSSDSESEAETKFVKREREEKRTEQHGRVKRENGERSDDRREKNYDRKTSHERPRDISKRK</sequence>
<dbReference type="KEGG" id="lak:106176076"/>
<feature type="compositionally biased region" description="Basic and acidic residues" evidence="2">
    <location>
        <begin position="388"/>
        <end position="427"/>
    </location>
</feature>
<dbReference type="InterPro" id="IPR019339">
    <property type="entry name" value="CIR_N_dom"/>
</dbReference>
<feature type="compositionally biased region" description="Low complexity" evidence="2">
    <location>
        <begin position="439"/>
        <end position="452"/>
    </location>
</feature>
<dbReference type="RefSeq" id="XP_013413751.1">
    <property type="nucleotide sequence ID" value="XM_013558297.2"/>
</dbReference>
<keyword evidence="4" id="KW-1185">Reference proteome</keyword>
<dbReference type="SMART" id="SM01083">
    <property type="entry name" value="Cir_N"/>
    <property type="match status" value="1"/>
</dbReference>
<evidence type="ECO:0000256" key="1">
    <source>
        <dbReference type="SAM" id="Coils"/>
    </source>
</evidence>
<evidence type="ECO:0000313" key="4">
    <source>
        <dbReference type="Proteomes" id="UP000085678"/>
    </source>
</evidence>
<feature type="compositionally biased region" description="Basic and acidic residues" evidence="2">
    <location>
        <begin position="221"/>
        <end position="235"/>
    </location>
</feature>
<feature type="compositionally biased region" description="Basic and acidic residues" evidence="2">
    <location>
        <begin position="300"/>
        <end position="358"/>
    </location>
</feature>
<dbReference type="PANTHER" id="PTHR13151">
    <property type="entry name" value="CBF1 INTERACTING COREPRESSOR CIR"/>
    <property type="match status" value="1"/>
</dbReference>
<dbReference type="InParanoid" id="A0A1S3JUH9"/>
<dbReference type="GO" id="GO:0003714">
    <property type="term" value="F:transcription corepressor activity"/>
    <property type="evidence" value="ECO:0007669"/>
    <property type="project" value="InterPro"/>
</dbReference>
<dbReference type="OMA" id="CSMYSIS"/>